<keyword evidence="2" id="KW-1185">Reference proteome</keyword>
<protein>
    <submittedName>
        <fullName evidence="1">Uncharacterized protein</fullName>
    </submittedName>
</protein>
<reference evidence="1" key="1">
    <citation type="submission" date="2021-05" db="EMBL/GenBank/DDBJ databases">
        <authorList>
            <person name="Scholz U."/>
            <person name="Mascher M."/>
            <person name="Fiebig A."/>
        </authorList>
    </citation>
    <scope>NUCLEOTIDE SEQUENCE [LARGE SCALE GENOMIC DNA]</scope>
</reference>
<dbReference type="EnsemblPlants" id="AVESA.00010b.r2.6CG1120440.2">
    <property type="protein sequence ID" value="AVESA.00010b.r2.6CG1120440.2.CDS"/>
    <property type="gene ID" value="AVESA.00010b.r2.6CG1120440"/>
</dbReference>
<evidence type="ECO:0000313" key="1">
    <source>
        <dbReference type="EnsemblPlants" id="AVESA.00010b.r2.6CG1120440.2.CDS"/>
    </source>
</evidence>
<accession>A0ACD5Z9V0</accession>
<organism evidence="1 2">
    <name type="scientific">Avena sativa</name>
    <name type="common">Oat</name>
    <dbReference type="NCBI Taxonomy" id="4498"/>
    <lineage>
        <taxon>Eukaryota</taxon>
        <taxon>Viridiplantae</taxon>
        <taxon>Streptophyta</taxon>
        <taxon>Embryophyta</taxon>
        <taxon>Tracheophyta</taxon>
        <taxon>Spermatophyta</taxon>
        <taxon>Magnoliopsida</taxon>
        <taxon>Liliopsida</taxon>
        <taxon>Poales</taxon>
        <taxon>Poaceae</taxon>
        <taxon>BOP clade</taxon>
        <taxon>Pooideae</taxon>
        <taxon>Poodae</taxon>
        <taxon>Poeae</taxon>
        <taxon>Poeae Chloroplast Group 1 (Aveneae type)</taxon>
        <taxon>Aveninae</taxon>
        <taxon>Avena</taxon>
    </lineage>
</organism>
<evidence type="ECO:0000313" key="2">
    <source>
        <dbReference type="Proteomes" id="UP001732700"/>
    </source>
</evidence>
<dbReference type="Proteomes" id="UP001732700">
    <property type="component" value="Chromosome 6C"/>
</dbReference>
<sequence length="634" mass="72776">MYKERKGKMITQAWQHGLDNFLEHAFSLPDALVDGESHYPCTKCFCRHKRKRDEMTRHLCHNGFVLGYDRWTSHGEYDTPEVIEQDNDADVDRMDDMLIDAIAAEGVSVGDEPTEAAKKFYEILVEADKPLHEKTTQSRLSIVGRLMTIKTQHNLSESCYNDIMSVIHDIVGDDAAKDLPVNFHRSKKLVHSLAMPYVKIHACPNNRMIYYKEIENVFQHQGNLRGRGNALDLTPQELNAARLYILTNCSVVDRFIEAFTEEKYSEHPNLIAAGLDKIMIEEFVEWFKIACKSDPDSDEDLWNLANGCSSRFYPYSSYDVNGFRFRTGRLSHRRPVSLTRSNRSSSATSVGNNRSSQSTEQTKKARTPRRKTEAGNRLEEIDRPLIVPHGILWEKHPYTSREPSTVQGALVRQMYPEPIGPAGDQKPVLCWEDYKWSPGAGVRTAASRIVEEFWWRFKCDPLNQEQADAALEENFTNKVRQMLHEEKAAAIKRLNKKGQMPTEVDEEGNRWPTKEALISAKPPDFGTVIGWRLLCEHWSTAAFRKISFTNSKNRLAHGKTVFHCSGARSVVSTRQHLKLKTSKDPRITGAWHHTHNLHRGTDQEKICSQRISKRWVSRIFLAYVILVMMFNVQS</sequence>
<name>A0ACD5Z9V0_AVESA</name>
<reference evidence="1" key="2">
    <citation type="submission" date="2025-09" db="UniProtKB">
        <authorList>
            <consortium name="EnsemblPlants"/>
        </authorList>
    </citation>
    <scope>IDENTIFICATION</scope>
</reference>
<proteinExistence type="predicted"/>